<protein>
    <submittedName>
        <fullName evidence="2">Uncharacterized protein</fullName>
    </submittedName>
</protein>
<gene>
    <name evidence="2" type="ORF">IAB90_00935</name>
</gene>
<feature type="region of interest" description="Disordered" evidence="1">
    <location>
        <begin position="28"/>
        <end position="66"/>
    </location>
</feature>
<dbReference type="AlphaFoldDB" id="A0A9D1DA96"/>
<evidence type="ECO:0000313" key="3">
    <source>
        <dbReference type="Proteomes" id="UP000824179"/>
    </source>
</evidence>
<proteinExistence type="predicted"/>
<dbReference type="EMBL" id="DVHB01000019">
    <property type="protein sequence ID" value="HIR38927.1"/>
    <property type="molecule type" value="Genomic_DNA"/>
</dbReference>
<reference evidence="2" key="2">
    <citation type="journal article" date="2021" name="PeerJ">
        <title>Extensive microbial diversity within the chicken gut microbiome revealed by metagenomics and culture.</title>
        <authorList>
            <person name="Gilroy R."/>
            <person name="Ravi A."/>
            <person name="Getino M."/>
            <person name="Pursley I."/>
            <person name="Horton D.L."/>
            <person name="Alikhan N.F."/>
            <person name="Baker D."/>
            <person name="Gharbi K."/>
            <person name="Hall N."/>
            <person name="Watson M."/>
            <person name="Adriaenssens E.M."/>
            <person name="Foster-Nyarko E."/>
            <person name="Jarju S."/>
            <person name="Secka A."/>
            <person name="Antonio M."/>
            <person name="Oren A."/>
            <person name="Chaudhuri R.R."/>
            <person name="La Ragione R."/>
            <person name="Hildebrand F."/>
            <person name="Pallen M.J."/>
        </authorList>
    </citation>
    <scope>NUCLEOTIDE SEQUENCE</scope>
    <source>
        <strain evidence="2">ChiW25-3613</strain>
    </source>
</reference>
<sequence length="66" mass="7435">MTIHHDKMAYGKLDSLSEKFSEDRLRKMAELLSENGGGQSEEDSEDESKTVNRGRQPLHGSVNEKT</sequence>
<name>A0A9D1DA96_9FIRM</name>
<comment type="caution">
    <text evidence="2">The sequence shown here is derived from an EMBL/GenBank/DDBJ whole genome shotgun (WGS) entry which is preliminary data.</text>
</comment>
<accession>A0A9D1DA96</accession>
<organism evidence="2 3">
    <name type="scientific">Candidatus Coproplasma stercoripullorum</name>
    <dbReference type="NCBI Taxonomy" id="2840751"/>
    <lineage>
        <taxon>Bacteria</taxon>
        <taxon>Bacillati</taxon>
        <taxon>Bacillota</taxon>
        <taxon>Clostridia</taxon>
        <taxon>Eubacteriales</taxon>
        <taxon>Candidatus Coproplasma</taxon>
    </lineage>
</organism>
<evidence type="ECO:0000256" key="1">
    <source>
        <dbReference type="SAM" id="MobiDB-lite"/>
    </source>
</evidence>
<reference evidence="2" key="1">
    <citation type="submission" date="2020-10" db="EMBL/GenBank/DDBJ databases">
        <authorList>
            <person name="Gilroy R."/>
        </authorList>
    </citation>
    <scope>NUCLEOTIDE SEQUENCE</scope>
    <source>
        <strain evidence="2">ChiW25-3613</strain>
    </source>
</reference>
<evidence type="ECO:0000313" key="2">
    <source>
        <dbReference type="EMBL" id="HIR38927.1"/>
    </source>
</evidence>
<dbReference type="Proteomes" id="UP000824179">
    <property type="component" value="Unassembled WGS sequence"/>
</dbReference>